<reference evidence="2 3" key="1">
    <citation type="submission" date="2024-04" db="EMBL/GenBank/DDBJ databases">
        <title>Tritrichomonas musculus Genome.</title>
        <authorList>
            <person name="Alves-Ferreira E."/>
            <person name="Grigg M."/>
            <person name="Lorenzi H."/>
            <person name="Galac M."/>
        </authorList>
    </citation>
    <scope>NUCLEOTIDE SEQUENCE [LARGE SCALE GENOMIC DNA]</scope>
    <source>
        <strain evidence="2 3">EAF2021</strain>
    </source>
</reference>
<dbReference type="Proteomes" id="UP001470230">
    <property type="component" value="Unassembled WGS sequence"/>
</dbReference>
<evidence type="ECO:0000313" key="2">
    <source>
        <dbReference type="EMBL" id="KAK8899776.1"/>
    </source>
</evidence>
<sequence length="325" mass="36938">MSARNFSRNDAVPNIPTTKLTPREMDNACRRLARVPNKKINTNKNVNESPENFASNFFAQNPDTPLDKRSPQEKLDEINAKLHDLDLEENDRFSLLVQKKAICSLAFGDSSPESFEALTQLGGFYNSQHRPDSALRHLLKAQEISKTIEASEDQIFSIAIEISDAYLTIRPQSKPEQNRNLNNAENALRPYDTYETDDKILEYRKLVIQARIKMLRKQYKDSYELYGKAYESLDAANQGKTTEQTASLFHEMAECSEAGGDPETALDMYQRTYTTFKELGMNDSAKLLKPKISALQAKIKEAIYEEEESQSSRASSSNSRNRSKI</sequence>
<keyword evidence="3" id="KW-1185">Reference proteome</keyword>
<feature type="region of interest" description="Disordered" evidence="1">
    <location>
        <begin position="304"/>
        <end position="325"/>
    </location>
</feature>
<evidence type="ECO:0000256" key="1">
    <source>
        <dbReference type="SAM" id="MobiDB-lite"/>
    </source>
</evidence>
<evidence type="ECO:0000313" key="3">
    <source>
        <dbReference type="Proteomes" id="UP001470230"/>
    </source>
</evidence>
<dbReference type="Gene3D" id="1.25.40.10">
    <property type="entry name" value="Tetratricopeptide repeat domain"/>
    <property type="match status" value="1"/>
</dbReference>
<dbReference type="SUPFAM" id="SSF48452">
    <property type="entry name" value="TPR-like"/>
    <property type="match status" value="1"/>
</dbReference>
<comment type="caution">
    <text evidence="2">The sequence shown here is derived from an EMBL/GenBank/DDBJ whole genome shotgun (WGS) entry which is preliminary data.</text>
</comment>
<protein>
    <recommendedName>
        <fullName evidence="4">TPR Domain containing protein</fullName>
    </recommendedName>
</protein>
<feature type="region of interest" description="Disordered" evidence="1">
    <location>
        <begin position="41"/>
        <end position="70"/>
    </location>
</feature>
<proteinExistence type="predicted"/>
<feature type="compositionally biased region" description="Polar residues" evidence="1">
    <location>
        <begin position="41"/>
        <end position="63"/>
    </location>
</feature>
<accession>A0ABR2L9T9</accession>
<dbReference type="EMBL" id="JAPFFF010000001">
    <property type="protein sequence ID" value="KAK8899776.1"/>
    <property type="molecule type" value="Genomic_DNA"/>
</dbReference>
<organism evidence="2 3">
    <name type="scientific">Tritrichomonas musculus</name>
    <dbReference type="NCBI Taxonomy" id="1915356"/>
    <lineage>
        <taxon>Eukaryota</taxon>
        <taxon>Metamonada</taxon>
        <taxon>Parabasalia</taxon>
        <taxon>Tritrichomonadida</taxon>
        <taxon>Tritrichomonadidae</taxon>
        <taxon>Tritrichomonas</taxon>
    </lineage>
</organism>
<dbReference type="InterPro" id="IPR011990">
    <property type="entry name" value="TPR-like_helical_dom_sf"/>
</dbReference>
<feature type="compositionally biased region" description="Low complexity" evidence="1">
    <location>
        <begin position="311"/>
        <end position="325"/>
    </location>
</feature>
<feature type="region of interest" description="Disordered" evidence="1">
    <location>
        <begin position="1"/>
        <end position="25"/>
    </location>
</feature>
<gene>
    <name evidence="2" type="ORF">M9Y10_002098</name>
</gene>
<name>A0ABR2L9T9_9EUKA</name>
<evidence type="ECO:0008006" key="4">
    <source>
        <dbReference type="Google" id="ProtNLM"/>
    </source>
</evidence>